<proteinExistence type="predicted"/>
<name>A0A8X6GM85_TRICU</name>
<reference evidence="1" key="1">
    <citation type="submission" date="2020-07" db="EMBL/GenBank/DDBJ databases">
        <title>Multicomponent nature underlies the extraordinary mechanical properties of spider dragline silk.</title>
        <authorList>
            <person name="Kono N."/>
            <person name="Nakamura H."/>
            <person name="Mori M."/>
            <person name="Yoshida Y."/>
            <person name="Ohtoshi R."/>
            <person name="Malay A.D."/>
            <person name="Moran D.A.P."/>
            <person name="Tomita M."/>
            <person name="Numata K."/>
            <person name="Arakawa K."/>
        </authorList>
    </citation>
    <scope>NUCLEOTIDE SEQUENCE</scope>
</reference>
<gene>
    <name evidence="1" type="ORF">TNCT_613571</name>
</gene>
<dbReference type="EMBL" id="BMAO01022909">
    <property type="protein sequence ID" value="GFQ85453.1"/>
    <property type="molecule type" value="Genomic_DNA"/>
</dbReference>
<dbReference type="Proteomes" id="UP000887116">
    <property type="component" value="Unassembled WGS sequence"/>
</dbReference>
<protein>
    <submittedName>
        <fullName evidence="1">Uncharacterized protein</fullName>
    </submittedName>
</protein>
<evidence type="ECO:0000313" key="2">
    <source>
        <dbReference type="Proteomes" id="UP000887116"/>
    </source>
</evidence>
<keyword evidence="2" id="KW-1185">Reference proteome</keyword>
<evidence type="ECO:0000313" key="1">
    <source>
        <dbReference type="EMBL" id="GFQ85453.1"/>
    </source>
</evidence>
<sequence>MINPIPFNIVINDLPSFLSPAVNSALFADDLIVWDSAVKKNQDSLSGTFNSALEKLAIWCREYFVLNRFLPPILSSRERFCISEILPPTTDVFLIPASPGENMQKKAEQRLYFKAFGSLALEIHRKDSTDYI</sequence>
<accession>A0A8X6GM85</accession>
<dbReference type="AlphaFoldDB" id="A0A8X6GM85"/>
<comment type="caution">
    <text evidence="1">The sequence shown here is derived from an EMBL/GenBank/DDBJ whole genome shotgun (WGS) entry which is preliminary data.</text>
</comment>
<organism evidence="1 2">
    <name type="scientific">Trichonephila clavata</name>
    <name type="common">Joro spider</name>
    <name type="synonym">Nephila clavata</name>
    <dbReference type="NCBI Taxonomy" id="2740835"/>
    <lineage>
        <taxon>Eukaryota</taxon>
        <taxon>Metazoa</taxon>
        <taxon>Ecdysozoa</taxon>
        <taxon>Arthropoda</taxon>
        <taxon>Chelicerata</taxon>
        <taxon>Arachnida</taxon>
        <taxon>Araneae</taxon>
        <taxon>Araneomorphae</taxon>
        <taxon>Entelegynae</taxon>
        <taxon>Araneoidea</taxon>
        <taxon>Nephilidae</taxon>
        <taxon>Trichonephila</taxon>
    </lineage>
</organism>